<dbReference type="Proteomes" id="UP001222325">
    <property type="component" value="Unassembled WGS sequence"/>
</dbReference>
<feature type="region of interest" description="Disordered" evidence="1">
    <location>
        <begin position="15"/>
        <end position="36"/>
    </location>
</feature>
<dbReference type="EMBL" id="JARJCN010000072">
    <property type="protein sequence ID" value="KAJ7077523.1"/>
    <property type="molecule type" value="Genomic_DNA"/>
</dbReference>
<keyword evidence="5" id="KW-1185">Reference proteome</keyword>
<accession>A0AAD6XN76</accession>
<dbReference type="AlphaFoldDB" id="A0AAD6XN76"/>
<feature type="chain" id="PRO_5042441798" evidence="2">
    <location>
        <begin position="19"/>
        <end position="103"/>
    </location>
</feature>
<evidence type="ECO:0000313" key="3">
    <source>
        <dbReference type="EMBL" id="KAJ7077523.1"/>
    </source>
</evidence>
<evidence type="ECO:0000313" key="4">
    <source>
        <dbReference type="EMBL" id="KAJ7090406.1"/>
    </source>
</evidence>
<name>A0AAD6XN76_9AGAR</name>
<proteinExistence type="predicted"/>
<keyword evidence="2" id="KW-0732">Signal</keyword>
<evidence type="ECO:0000256" key="2">
    <source>
        <dbReference type="SAM" id="SignalP"/>
    </source>
</evidence>
<feature type="signal peptide" evidence="2">
    <location>
        <begin position="1"/>
        <end position="18"/>
    </location>
</feature>
<reference evidence="4" key="1">
    <citation type="submission" date="2023-03" db="EMBL/GenBank/DDBJ databases">
        <title>Massive genome expansion in bonnet fungi (Mycena s.s.) driven by repeated elements and novel gene families across ecological guilds.</title>
        <authorList>
            <consortium name="Lawrence Berkeley National Laboratory"/>
            <person name="Harder C.B."/>
            <person name="Miyauchi S."/>
            <person name="Viragh M."/>
            <person name="Kuo A."/>
            <person name="Thoen E."/>
            <person name="Andreopoulos B."/>
            <person name="Lu D."/>
            <person name="Skrede I."/>
            <person name="Drula E."/>
            <person name="Henrissat B."/>
            <person name="Morin E."/>
            <person name="Kohler A."/>
            <person name="Barry K."/>
            <person name="LaButti K."/>
            <person name="Morin E."/>
            <person name="Salamov A."/>
            <person name="Lipzen A."/>
            <person name="Mereny Z."/>
            <person name="Hegedus B."/>
            <person name="Baldrian P."/>
            <person name="Stursova M."/>
            <person name="Weitz H."/>
            <person name="Taylor A."/>
            <person name="Grigoriev I.V."/>
            <person name="Nagy L.G."/>
            <person name="Martin F."/>
            <person name="Kauserud H."/>
        </authorList>
    </citation>
    <scope>NUCLEOTIDE SEQUENCE</scope>
    <source>
        <strain evidence="4">CBHHK173m</strain>
    </source>
</reference>
<gene>
    <name evidence="4" type="ORF">B0H15DRAFT_948894</name>
    <name evidence="3" type="ORF">B0H15DRAFT_955025</name>
</gene>
<sequence length="103" mass="11481">MSAFSAPFLLFLPPSGLAQDPAEAPPRTLVPHRRPRRSPLPAMPWTCTHEAAWMSILDPLCFRAHDSCTPSYHCQTIADKVCPALPAMCKRLNVRRVIGMTEQ</sequence>
<comment type="caution">
    <text evidence="4">The sequence shown here is derived from an EMBL/GenBank/DDBJ whole genome shotgun (WGS) entry which is preliminary data.</text>
</comment>
<protein>
    <submittedName>
        <fullName evidence="4">Uncharacterized protein</fullName>
    </submittedName>
</protein>
<dbReference type="EMBL" id="JARJCN010000022">
    <property type="protein sequence ID" value="KAJ7090406.1"/>
    <property type="molecule type" value="Genomic_DNA"/>
</dbReference>
<evidence type="ECO:0000256" key="1">
    <source>
        <dbReference type="SAM" id="MobiDB-lite"/>
    </source>
</evidence>
<evidence type="ECO:0000313" key="5">
    <source>
        <dbReference type="Proteomes" id="UP001222325"/>
    </source>
</evidence>
<organism evidence="4 5">
    <name type="scientific">Mycena belliarum</name>
    <dbReference type="NCBI Taxonomy" id="1033014"/>
    <lineage>
        <taxon>Eukaryota</taxon>
        <taxon>Fungi</taxon>
        <taxon>Dikarya</taxon>
        <taxon>Basidiomycota</taxon>
        <taxon>Agaricomycotina</taxon>
        <taxon>Agaricomycetes</taxon>
        <taxon>Agaricomycetidae</taxon>
        <taxon>Agaricales</taxon>
        <taxon>Marasmiineae</taxon>
        <taxon>Mycenaceae</taxon>
        <taxon>Mycena</taxon>
    </lineage>
</organism>